<keyword evidence="2" id="KW-1185">Reference proteome</keyword>
<dbReference type="RefSeq" id="XP_060541624.1">
    <property type="nucleotide sequence ID" value="XM_060685641.1"/>
</dbReference>
<sequence>MGQDEGNNKKVVDPSTSWPAARPILNDCHKICCTMFDEDLQDFRPILFGCRLSCCNVRDVIEREDVNDHTRSYLSRWGMTKRCSLSPVQGTGLSSVPGYSHNNSDPLMLNLSTDEESAEGHLERSQGYKHDKSLVFLRSISSEEESTEERGDCQCPTKTITNVPTADVNNGINEAVLKLTEYPVCLPEDVNKDITNVVNIAKVCECGRVGCICEVTTEFEDSDDDDDDDDDDDYYSSTSDEGYYSASEEW</sequence>
<organism evidence="2 3">
    <name type="scientific">Pantherophis guttatus</name>
    <name type="common">Corn snake</name>
    <name type="synonym">Elaphe guttata</name>
    <dbReference type="NCBI Taxonomy" id="94885"/>
    <lineage>
        <taxon>Eukaryota</taxon>
        <taxon>Metazoa</taxon>
        <taxon>Chordata</taxon>
        <taxon>Craniata</taxon>
        <taxon>Vertebrata</taxon>
        <taxon>Euteleostomi</taxon>
        <taxon>Lepidosauria</taxon>
        <taxon>Squamata</taxon>
        <taxon>Bifurcata</taxon>
        <taxon>Unidentata</taxon>
        <taxon>Episquamata</taxon>
        <taxon>Toxicofera</taxon>
        <taxon>Serpentes</taxon>
        <taxon>Colubroidea</taxon>
        <taxon>Colubridae</taxon>
        <taxon>Colubrinae</taxon>
        <taxon>Pantherophis</taxon>
    </lineage>
</organism>
<protein>
    <submittedName>
        <fullName evidence="3">Uncharacterized protein LOC132710141</fullName>
    </submittedName>
</protein>
<feature type="region of interest" description="Disordered" evidence="1">
    <location>
        <begin position="219"/>
        <end position="250"/>
    </location>
</feature>
<reference evidence="3" key="1">
    <citation type="submission" date="2025-08" db="UniProtKB">
        <authorList>
            <consortium name="RefSeq"/>
        </authorList>
    </citation>
    <scope>IDENTIFICATION</scope>
    <source>
        <tissue evidence="3">Blood</tissue>
    </source>
</reference>
<accession>A0ABM3YZS6</accession>
<name>A0ABM3YZS6_PANGU</name>
<gene>
    <name evidence="3" type="primary">LOC132710141</name>
</gene>
<feature type="compositionally biased region" description="Acidic residues" evidence="1">
    <location>
        <begin position="219"/>
        <end position="234"/>
    </location>
</feature>
<dbReference type="Proteomes" id="UP001652622">
    <property type="component" value="Unplaced"/>
</dbReference>
<evidence type="ECO:0000313" key="2">
    <source>
        <dbReference type="Proteomes" id="UP001652622"/>
    </source>
</evidence>
<dbReference type="GeneID" id="132710141"/>
<proteinExistence type="predicted"/>
<evidence type="ECO:0000313" key="3">
    <source>
        <dbReference type="RefSeq" id="XP_060541624.1"/>
    </source>
</evidence>
<evidence type="ECO:0000256" key="1">
    <source>
        <dbReference type="SAM" id="MobiDB-lite"/>
    </source>
</evidence>